<evidence type="ECO:0000256" key="3">
    <source>
        <dbReference type="ARBA" id="ARBA00022827"/>
    </source>
</evidence>
<keyword evidence="3" id="KW-0274">FAD</keyword>
<dbReference type="STRING" id="139420.A0A371DWF1"/>
<dbReference type="EMBL" id="KZ857380">
    <property type="protein sequence ID" value="RDX56877.1"/>
    <property type="molecule type" value="Genomic_DNA"/>
</dbReference>
<dbReference type="Proteomes" id="UP000256964">
    <property type="component" value="Unassembled WGS sequence"/>
</dbReference>
<dbReference type="Gene3D" id="3.50.50.60">
    <property type="entry name" value="FAD/NAD(P)-binding domain"/>
    <property type="match status" value="1"/>
</dbReference>
<evidence type="ECO:0000313" key="6">
    <source>
        <dbReference type="EMBL" id="RDX56877.1"/>
    </source>
</evidence>
<keyword evidence="4" id="KW-0560">Oxidoreductase</keyword>
<sequence length="460" mass="49905">MTLPASAQVLVVGAGPTGMVLALALQKNGCPDVVVVDGALQGENTSRAVAIHAATIEALETIDCADRLVKEGNKVKRTTIHLGRGEAPIETAFFSPLSKYTKYNFILCVPQHVSEKVIGTVAEERGIQVYRPHRVSDMRPNEQDPSFTDVIFEDGHVLRARAVVGADGSRSAIRNLANVRWADPYGQVDPNSKDASLANMIIADVTFANAPPSFLQDSINLVVSPDNALLYITLPNTPYPDKTTDTVYRVACSIPDELGVPPSAPDTEYVQMLMDRWGPNAVLPEDAPRVQVMQTIWSSRFRTFSSVADAFLTHAPGKTPDAPAGTGPVMLIGDAAHIHPPMGGQGMNLGIRDAVKLAPLLAEYIRAASASTSAPTGAQAESLQAPLKAWAAERRSRALTVIALVKDLQKMMWIPNKRQYLLGFIPYNPGWMRNKVLRFLTTFEFFRANAAWKVSGLANR</sequence>
<dbReference type="AlphaFoldDB" id="A0A371DWF1"/>
<evidence type="ECO:0000313" key="7">
    <source>
        <dbReference type="Proteomes" id="UP000256964"/>
    </source>
</evidence>
<evidence type="ECO:0000259" key="5">
    <source>
        <dbReference type="Pfam" id="PF01494"/>
    </source>
</evidence>
<dbReference type="GO" id="GO:0016709">
    <property type="term" value="F:oxidoreductase activity, acting on paired donors, with incorporation or reduction of molecular oxygen, NAD(P)H as one donor, and incorporation of one atom of oxygen"/>
    <property type="evidence" value="ECO:0007669"/>
    <property type="project" value="UniProtKB-ARBA"/>
</dbReference>
<evidence type="ECO:0000256" key="1">
    <source>
        <dbReference type="ARBA" id="ARBA00001974"/>
    </source>
</evidence>
<dbReference type="SUPFAM" id="SSF51905">
    <property type="entry name" value="FAD/NAD(P)-binding domain"/>
    <property type="match status" value="1"/>
</dbReference>
<feature type="domain" description="FAD-binding" evidence="5">
    <location>
        <begin position="326"/>
        <end position="369"/>
    </location>
</feature>
<dbReference type="InterPro" id="IPR036188">
    <property type="entry name" value="FAD/NAD-bd_sf"/>
</dbReference>
<dbReference type="PANTHER" id="PTHR43004:SF19">
    <property type="entry name" value="BINDING MONOOXYGENASE, PUTATIVE (JCVI)-RELATED"/>
    <property type="match status" value="1"/>
</dbReference>
<accession>A0A371DWF1</accession>
<organism evidence="6 7">
    <name type="scientific">Lentinus brumalis</name>
    <dbReference type="NCBI Taxonomy" id="2498619"/>
    <lineage>
        <taxon>Eukaryota</taxon>
        <taxon>Fungi</taxon>
        <taxon>Dikarya</taxon>
        <taxon>Basidiomycota</taxon>
        <taxon>Agaricomycotina</taxon>
        <taxon>Agaricomycetes</taxon>
        <taxon>Polyporales</taxon>
        <taxon>Polyporaceae</taxon>
        <taxon>Lentinus</taxon>
    </lineage>
</organism>
<evidence type="ECO:0000256" key="4">
    <source>
        <dbReference type="ARBA" id="ARBA00023002"/>
    </source>
</evidence>
<reference evidence="6 7" key="1">
    <citation type="journal article" date="2018" name="Biotechnol. Biofuels">
        <title>Integrative visual omics of the white-rot fungus Polyporus brumalis exposes the biotechnological potential of its oxidative enzymes for delignifying raw plant biomass.</title>
        <authorList>
            <person name="Miyauchi S."/>
            <person name="Rancon A."/>
            <person name="Drula E."/>
            <person name="Hage H."/>
            <person name="Chaduli D."/>
            <person name="Favel A."/>
            <person name="Grisel S."/>
            <person name="Henrissat B."/>
            <person name="Herpoel-Gimbert I."/>
            <person name="Ruiz-Duenas F.J."/>
            <person name="Chevret D."/>
            <person name="Hainaut M."/>
            <person name="Lin J."/>
            <person name="Wang M."/>
            <person name="Pangilinan J."/>
            <person name="Lipzen A."/>
            <person name="Lesage-Meessen L."/>
            <person name="Navarro D."/>
            <person name="Riley R."/>
            <person name="Grigoriev I.V."/>
            <person name="Zhou S."/>
            <person name="Raouche S."/>
            <person name="Rosso M.N."/>
        </authorList>
    </citation>
    <scope>NUCLEOTIDE SEQUENCE [LARGE SCALE GENOMIC DNA]</scope>
    <source>
        <strain evidence="6 7">BRFM 1820</strain>
    </source>
</reference>
<comment type="cofactor">
    <cofactor evidence="1">
        <name>FAD</name>
        <dbReference type="ChEBI" id="CHEBI:57692"/>
    </cofactor>
</comment>
<dbReference type="PANTHER" id="PTHR43004">
    <property type="entry name" value="TRK SYSTEM POTASSIUM UPTAKE PROTEIN"/>
    <property type="match status" value="1"/>
</dbReference>
<protein>
    <submittedName>
        <fullName evidence="6">FAD/NAD-P-binding domain-containing protein</fullName>
    </submittedName>
</protein>
<dbReference type="Pfam" id="PF01494">
    <property type="entry name" value="FAD_binding_3"/>
    <property type="match status" value="2"/>
</dbReference>
<dbReference type="InterPro" id="IPR050641">
    <property type="entry name" value="RIFMO-like"/>
</dbReference>
<dbReference type="GO" id="GO:0071949">
    <property type="term" value="F:FAD binding"/>
    <property type="evidence" value="ECO:0007669"/>
    <property type="project" value="InterPro"/>
</dbReference>
<gene>
    <name evidence="6" type="ORF">OH76DRAFT_1396022</name>
</gene>
<proteinExistence type="predicted"/>
<dbReference type="InterPro" id="IPR002938">
    <property type="entry name" value="FAD-bd"/>
</dbReference>
<keyword evidence="2" id="KW-0285">Flavoprotein</keyword>
<feature type="domain" description="FAD-binding" evidence="5">
    <location>
        <begin position="7"/>
        <end position="180"/>
    </location>
</feature>
<keyword evidence="7" id="KW-1185">Reference proteome</keyword>
<name>A0A371DWF1_9APHY</name>
<dbReference type="OrthoDB" id="2690153at2759"/>
<evidence type="ECO:0000256" key="2">
    <source>
        <dbReference type="ARBA" id="ARBA00022630"/>
    </source>
</evidence>
<dbReference type="PRINTS" id="PR00420">
    <property type="entry name" value="RNGMNOXGNASE"/>
</dbReference>
<dbReference type="Gene3D" id="3.30.70.2450">
    <property type="match status" value="1"/>
</dbReference>